<feature type="transmembrane region" description="Helical" evidence="8">
    <location>
        <begin position="58"/>
        <end position="81"/>
    </location>
</feature>
<feature type="transmembrane region" description="Helical" evidence="8">
    <location>
        <begin position="96"/>
        <end position="114"/>
    </location>
</feature>
<keyword evidence="5 8" id="KW-1133">Transmembrane helix</keyword>
<feature type="transmembrane region" description="Helical" evidence="8">
    <location>
        <begin position="147"/>
        <end position="164"/>
    </location>
</feature>
<evidence type="ECO:0000256" key="4">
    <source>
        <dbReference type="ARBA" id="ARBA00022692"/>
    </source>
</evidence>
<organism evidence="9 10">
    <name type="scientific">Borreliella chilensis</name>
    <dbReference type="NCBI Taxonomy" id="1245910"/>
    <lineage>
        <taxon>Bacteria</taxon>
        <taxon>Pseudomonadati</taxon>
        <taxon>Spirochaetota</taxon>
        <taxon>Spirochaetia</taxon>
        <taxon>Spirochaetales</taxon>
        <taxon>Borreliaceae</taxon>
        <taxon>Borreliella</taxon>
    </lineage>
</organism>
<keyword evidence="7" id="KW-0862">Zinc</keyword>
<feature type="binding site" evidence="7">
    <location>
        <position position="208"/>
    </location>
    <ligand>
        <name>Zn(2+)</name>
        <dbReference type="ChEBI" id="CHEBI:29105"/>
    </ligand>
</feature>
<keyword evidence="10" id="KW-1185">Reference proteome</keyword>
<comment type="subcellular location">
    <subcellularLocation>
        <location evidence="1">Cell membrane</location>
        <topology evidence="1">Multi-pass membrane protein</topology>
    </subcellularLocation>
</comment>
<dbReference type="Proteomes" id="UP000030940">
    <property type="component" value="Chromosome"/>
</dbReference>
<keyword evidence="6 8" id="KW-0472">Membrane</keyword>
<dbReference type="Pfam" id="PF03006">
    <property type="entry name" value="HlyIII"/>
    <property type="match status" value="1"/>
</dbReference>
<feature type="transmembrane region" description="Helical" evidence="8">
    <location>
        <begin position="121"/>
        <end position="141"/>
    </location>
</feature>
<protein>
    <submittedName>
        <fullName evidence="9">Membrane protein</fullName>
    </submittedName>
</protein>
<dbReference type="AlphaFoldDB" id="A0A0A7UUI4"/>
<evidence type="ECO:0000256" key="8">
    <source>
        <dbReference type="SAM" id="Phobius"/>
    </source>
</evidence>
<keyword evidence="3" id="KW-1003">Cell membrane</keyword>
<name>A0A0A7UUI4_9SPIR</name>
<keyword evidence="4 8" id="KW-0812">Transmembrane</keyword>
<dbReference type="HOGENOM" id="CLU_051078_2_1_12"/>
<keyword evidence="7" id="KW-0479">Metal-binding</keyword>
<dbReference type="GO" id="GO:0140911">
    <property type="term" value="F:pore-forming activity"/>
    <property type="evidence" value="ECO:0007669"/>
    <property type="project" value="InterPro"/>
</dbReference>
<feature type="transmembrane region" description="Helical" evidence="8">
    <location>
        <begin position="176"/>
        <end position="195"/>
    </location>
</feature>
<reference evidence="9 10" key="1">
    <citation type="journal article" date="2015" name="Genome Announc.">
        <title>Genome Sequence of Borrelia chilensis VA1, a South American Member of the Lyme Borreliosis Group.</title>
        <authorList>
            <person name="Huang W."/>
            <person name="Ojaimi C."/>
            <person name="Fallon J.T."/>
            <person name="Travisany D."/>
            <person name="Maass A."/>
            <person name="Ivanova L."/>
            <person name="Tomova A."/>
            <person name="Gonzalez-Acuna D."/>
            <person name="Godfrey H.P."/>
            <person name="Cabello F.C."/>
        </authorList>
    </citation>
    <scope>NUCLEOTIDE SEQUENCE [LARGE SCALE GENOMIC DNA]</scope>
    <source>
        <strain evidence="9 10">VA1</strain>
    </source>
</reference>
<feature type="transmembrane region" description="Helical" evidence="8">
    <location>
        <begin position="32"/>
        <end position="51"/>
    </location>
</feature>
<proteinExistence type="inferred from homology"/>
<feature type="transmembrane region" description="Helical" evidence="8">
    <location>
        <begin position="210"/>
        <end position="230"/>
    </location>
</feature>
<evidence type="ECO:0000256" key="3">
    <source>
        <dbReference type="ARBA" id="ARBA00022475"/>
    </source>
</evidence>
<feature type="binding site" evidence="7">
    <location>
        <position position="79"/>
    </location>
    <ligand>
        <name>Zn(2+)</name>
        <dbReference type="ChEBI" id="CHEBI:29105"/>
    </ligand>
</feature>
<evidence type="ECO:0000313" key="9">
    <source>
        <dbReference type="EMBL" id="AJA89961.1"/>
    </source>
</evidence>
<dbReference type="EMBL" id="CP009910">
    <property type="protein sequence ID" value="AJA89961.1"/>
    <property type="molecule type" value="Genomic_DNA"/>
</dbReference>
<dbReference type="PANTHER" id="PTHR20855">
    <property type="entry name" value="ADIPOR/PROGESTIN RECEPTOR-RELATED"/>
    <property type="match status" value="1"/>
</dbReference>
<dbReference type="InterPro" id="IPR005744">
    <property type="entry name" value="Hy-lIII"/>
</dbReference>
<sequence>MHTKNKLKNYSLSNINTSKIPKNELFSSMSHLFGTILSIIGTTILVTVSALKKKDLHMLVFFIYGFSMTLLYVMSTLYHIFPKGSKIKKIFRKFDHISIFILIAGTYTPACAILMPNKSGLIILCIVWSLAIIGIIFKAIFTNSPGWFNGSIFIIMGWIILLKIKPIYRALNGKGFFWLVFGGIVYTIGGIVYMLSKKFNPIINMKMHDVFHILIIIASVSHFWLMLKYISNFN</sequence>
<evidence type="ECO:0000313" key="10">
    <source>
        <dbReference type="Proteomes" id="UP000030940"/>
    </source>
</evidence>
<evidence type="ECO:0000256" key="1">
    <source>
        <dbReference type="ARBA" id="ARBA00004651"/>
    </source>
</evidence>
<dbReference type="GO" id="GO:0046872">
    <property type="term" value="F:metal ion binding"/>
    <property type="evidence" value="ECO:0007669"/>
    <property type="project" value="UniProtKB-KW"/>
</dbReference>
<dbReference type="PANTHER" id="PTHR20855:SF3">
    <property type="entry name" value="LD03007P"/>
    <property type="match status" value="1"/>
</dbReference>
<dbReference type="STRING" id="1245910.OY14_00570"/>
<dbReference type="InterPro" id="IPR004254">
    <property type="entry name" value="AdipoR/HlyIII-related"/>
</dbReference>
<evidence type="ECO:0000256" key="6">
    <source>
        <dbReference type="ARBA" id="ARBA00023136"/>
    </source>
</evidence>
<dbReference type="NCBIfam" id="TIGR01065">
    <property type="entry name" value="hlyIII"/>
    <property type="match status" value="1"/>
</dbReference>
<evidence type="ECO:0000256" key="2">
    <source>
        <dbReference type="ARBA" id="ARBA00008488"/>
    </source>
</evidence>
<feature type="binding site" evidence="7">
    <location>
        <position position="212"/>
    </location>
    <ligand>
        <name>Zn(2+)</name>
        <dbReference type="ChEBI" id="CHEBI:29105"/>
    </ligand>
</feature>
<gene>
    <name evidence="9" type="ORF">OY14_00570</name>
</gene>
<accession>A0A0A7UUI4</accession>
<evidence type="ECO:0000256" key="7">
    <source>
        <dbReference type="PIRSR" id="PIRSR604254-1"/>
    </source>
</evidence>
<comment type="similarity">
    <text evidence="2">Belongs to the UPF0073 (Hly-III) family.</text>
</comment>
<dbReference type="GO" id="GO:0005886">
    <property type="term" value="C:plasma membrane"/>
    <property type="evidence" value="ECO:0007669"/>
    <property type="project" value="UniProtKB-SubCell"/>
</dbReference>
<evidence type="ECO:0000256" key="5">
    <source>
        <dbReference type="ARBA" id="ARBA00022989"/>
    </source>
</evidence>
<dbReference type="KEGG" id="bchi:OY14_00570"/>